<name>A0ABS7BZ49_9BACL</name>
<dbReference type="PROSITE" id="PS50109">
    <property type="entry name" value="HIS_KIN"/>
    <property type="match status" value="1"/>
</dbReference>
<dbReference type="InterPro" id="IPR003018">
    <property type="entry name" value="GAF"/>
</dbReference>
<dbReference type="EMBL" id="JAHZIK010000135">
    <property type="protein sequence ID" value="MBW7453944.1"/>
    <property type="molecule type" value="Genomic_DNA"/>
</dbReference>
<dbReference type="SMART" id="SM00388">
    <property type="entry name" value="HisKA"/>
    <property type="match status" value="1"/>
</dbReference>
<evidence type="ECO:0000256" key="3">
    <source>
        <dbReference type="ARBA" id="ARBA00022553"/>
    </source>
</evidence>
<accession>A0ABS7BZ49</accession>
<keyword evidence="5" id="KW-0547">Nucleotide-binding</keyword>
<dbReference type="Gene3D" id="3.30.450.40">
    <property type="match status" value="1"/>
</dbReference>
<dbReference type="EC" id="2.7.13.3" evidence="2"/>
<sequence>MDYRGLDETVEQVWRTMNQLLQASTFYLAASDKVSTIMLKVHNRKEALLDEGVILPYEHSYCSLLMEGSMEALMIGNVSEHHLTSAKPLTTALKNCSFIGVPVTLGDGRIFGTLCALDDSSSRVFDDKDAVLLSSMSALIGYAVEWDLLQGELQLMKELAARARESVEQANAEKSLYLKMISHGIRTPLNGVIGMTSLLQDTDLSEEQQDYARIVQLSGEELMVFLNDVVDLAEIEAGTMLLDHLPFDLYGCVDDIMDRFAGQLTGNGIRLESRISPHMPAALFGDQARICQILVMAVGNALKYTTKGIISLSIEPGESNVSEHEMELLIRVGGTHTRIPTEKIELLLHNFAALSFSHRGTDQAALGLEWVISRRLVEMMNGRIWVDISEEQGTTLYFSIKVDTS</sequence>
<dbReference type="Pfam" id="PF02518">
    <property type="entry name" value="HATPase_c"/>
    <property type="match status" value="1"/>
</dbReference>
<dbReference type="PANTHER" id="PTHR45339:SF5">
    <property type="entry name" value="HISTIDINE KINASE"/>
    <property type="match status" value="1"/>
</dbReference>
<dbReference type="SUPFAM" id="SSF55781">
    <property type="entry name" value="GAF domain-like"/>
    <property type="match status" value="1"/>
</dbReference>
<reference evidence="10 11" key="1">
    <citation type="submission" date="2021-07" db="EMBL/GenBank/DDBJ databases">
        <title>Paenibacillus radiodurans sp. nov., isolated from the southeastern edge of Tengger Desert.</title>
        <authorList>
            <person name="Zhang G."/>
        </authorList>
    </citation>
    <scope>NUCLEOTIDE SEQUENCE [LARGE SCALE GENOMIC DNA]</scope>
    <source>
        <strain evidence="10 11">CCM 7311</strain>
    </source>
</reference>
<dbReference type="InterPro" id="IPR036890">
    <property type="entry name" value="HATPase_C_sf"/>
</dbReference>
<dbReference type="InterPro" id="IPR029016">
    <property type="entry name" value="GAF-like_dom_sf"/>
</dbReference>
<evidence type="ECO:0000256" key="2">
    <source>
        <dbReference type="ARBA" id="ARBA00012438"/>
    </source>
</evidence>
<keyword evidence="3" id="KW-0597">Phosphoprotein</keyword>
<dbReference type="InterPro" id="IPR036097">
    <property type="entry name" value="HisK_dim/P_sf"/>
</dbReference>
<dbReference type="InterPro" id="IPR005467">
    <property type="entry name" value="His_kinase_dom"/>
</dbReference>
<dbReference type="SUPFAM" id="SSF47384">
    <property type="entry name" value="Homodimeric domain of signal transducing histidine kinase"/>
    <property type="match status" value="1"/>
</dbReference>
<dbReference type="Proteomes" id="UP001519887">
    <property type="component" value="Unassembled WGS sequence"/>
</dbReference>
<dbReference type="SUPFAM" id="SSF55874">
    <property type="entry name" value="ATPase domain of HSP90 chaperone/DNA topoisomerase II/histidine kinase"/>
    <property type="match status" value="1"/>
</dbReference>
<keyword evidence="6" id="KW-0418">Kinase</keyword>
<organism evidence="10 11">
    <name type="scientific">Paenibacillus sepulcri</name>
    <dbReference type="NCBI Taxonomy" id="359917"/>
    <lineage>
        <taxon>Bacteria</taxon>
        <taxon>Bacillati</taxon>
        <taxon>Bacillota</taxon>
        <taxon>Bacilli</taxon>
        <taxon>Bacillales</taxon>
        <taxon>Paenibacillaceae</taxon>
        <taxon>Paenibacillus</taxon>
    </lineage>
</organism>
<dbReference type="InterPro" id="IPR003661">
    <property type="entry name" value="HisK_dim/P_dom"/>
</dbReference>
<keyword evidence="4" id="KW-0808">Transferase</keyword>
<evidence type="ECO:0000256" key="8">
    <source>
        <dbReference type="ARBA" id="ARBA00023012"/>
    </source>
</evidence>
<dbReference type="RefSeq" id="WP_379219541.1">
    <property type="nucleotide sequence ID" value="NZ_JBHRUP010000001.1"/>
</dbReference>
<protein>
    <recommendedName>
        <fullName evidence="2">histidine kinase</fullName>
        <ecNumber evidence="2">2.7.13.3</ecNumber>
    </recommendedName>
</protein>
<feature type="domain" description="Histidine kinase" evidence="9">
    <location>
        <begin position="180"/>
        <end position="404"/>
    </location>
</feature>
<dbReference type="Gene3D" id="1.10.287.130">
    <property type="match status" value="1"/>
</dbReference>
<evidence type="ECO:0000256" key="7">
    <source>
        <dbReference type="ARBA" id="ARBA00022840"/>
    </source>
</evidence>
<dbReference type="Pfam" id="PF01590">
    <property type="entry name" value="GAF"/>
    <property type="match status" value="1"/>
</dbReference>
<evidence type="ECO:0000256" key="6">
    <source>
        <dbReference type="ARBA" id="ARBA00022777"/>
    </source>
</evidence>
<evidence type="ECO:0000313" key="10">
    <source>
        <dbReference type="EMBL" id="MBW7453944.1"/>
    </source>
</evidence>
<dbReference type="CDD" id="cd00082">
    <property type="entry name" value="HisKA"/>
    <property type="match status" value="1"/>
</dbReference>
<dbReference type="Pfam" id="PF00512">
    <property type="entry name" value="HisKA"/>
    <property type="match status" value="1"/>
</dbReference>
<keyword evidence="8" id="KW-0902">Two-component regulatory system</keyword>
<evidence type="ECO:0000259" key="9">
    <source>
        <dbReference type="PROSITE" id="PS50109"/>
    </source>
</evidence>
<evidence type="ECO:0000313" key="11">
    <source>
        <dbReference type="Proteomes" id="UP001519887"/>
    </source>
</evidence>
<comment type="caution">
    <text evidence="10">The sequence shown here is derived from an EMBL/GenBank/DDBJ whole genome shotgun (WGS) entry which is preliminary data.</text>
</comment>
<proteinExistence type="predicted"/>
<gene>
    <name evidence="10" type="ORF">K0U00_07830</name>
</gene>
<keyword evidence="11" id="KW-1185">Reference proteome</keyword>
<evidence type="ECO:0000256" key="5">
    <source>
        <dbReference type="ARBA" id="ARBA00022741"/>
    </source>
</evidence>
<evidence type="ECO:0000256" key="4">
    <source>
        <dbReference type="ARBA" id="ARBA00022679"/>
    </source>
</evidence>
<evidence type="ECO:0000256" key="1">
    <source>
        <dbReference type="ARBA" id="ARBA00000085"/>
    </source>
</evidence>
<dbReference type="SMART" id="SM00387">
    <property type="entry name" value="HATPase_c"/>
    <property type="match status" value="1"/>
</dbReference>
<dbReference type="Gene3D" id="3.30.565.10">
    <property type="entry name" value="Histidine kinase-like ATPase, C-terminal domain"/>
    <property type="match status" value="1"/>
</dbReference>
<keyword evidence="7" id="KW-0067">ATP-binding</keyword>
<dbReference type="PANTHER" id="PTHR45339">
    <property type="entry name" value="HYBRID SIGNAL TRANSDUCTION HISTIDINE KINASE J"/>
    <property type="match status" value="1"/>
</dbReference>
<dbReference type="SMART" id="SM00065">
    <property type="entry name" value="GAF"/>
    <property type="match status" value="1"/>
</dbReference>
<comment type="catalytic activity">
    <reaction evidence="1">
        <text>ATP + protein L-histidine = ADP + protein N-phospho-L-histidine.</text>
        <dbReference type="EC" id="2.7.13.3"/>
    </reaction>
</comment>
<dbReference type="InterPro" id="IPR003594">
    <property type="entry name" value="HATPase_dom"/>
</dbReference>